<feature type="region of interest" description="Disordered" evidence="6">
    <location>
        <begin position="142"/>
        <end position="161"/>
    </location>
</feature>
<dbReference type="InterPro" id="IPR007219">
    <property type="entry name" value="XnlR_reg_dom"/>
</dbReference>
<protein>
    <recommendedName>
        <fullName evidence="7">Xylanolytic transcriptional activator regulatory domain-containing protein</fullName>
    </recommendedName>
</protein>
<gene>
    <name evidence="8" type="ORF">HK097_009317</name>
</gene>
<dbReference type="EMBL" id="JADGJD010000605">
    <property type="protein sequence ID" value="KAJ3049712.1"/>
    <property type="molecule type" value="Genomic_DNA"/>
</dbReference>
<dbReference type="GO" id="GO:0008270">
    <property type="term" value="F:zinc ion binding"/>
    <property type="evidence" value="ECO:0007669"/>
    <property type="project" value="InterPro"/>
</dbReference>
<dbReference type="AlphaFoldDB" id="A0AAD5X4N4"/>
<dbReference type="Proteomes" id="UP001212841">
    <property type="component" value="Unassembled WGS sequence"/>
</dbReference>
<evidence type="ECO:0000313" key="8">
    <source>
        <dbReference type="EMBL" id="KAJ3049712.1"/>
    </source>
</evidence>
<evidence type="ECO:0000256" key="6">
    <source>
        <dbReference type="SAM" id="MobiDB-lite"/>
    </source>
</evidence>
<feature type="domain" description="Xylanolytic transcriptional activator regulatory" evidence="7">
    <location>
        <begin position="424"/>
        <end position="514"/>
    </location>
</feature>
<feature type="region of interest" description="Disordered" evidence="6">
    <location>
        <begin position="174"/>
        <end position="239"/>
    </location>
</feature>
<evidence type="ECO:0000256" key="1">
    <source>
        <dbReference type="ARBA" id="ARBA00004123"/>
    </source>
</evidence>
<accession>A0AAD5X4N4</accession>
<dbReference type="Pfam" id="PF04082">
    <property type="entry name" value="Fungal_trans"/>
    <property type="match status" value="1"/>
</dbReference>
<evidence type="ECO:0000313" key="9">
    <source>
        <dbReference type="Proteomes" id="UP001212841"/>
    </source>
</evidence>
<organism evidence="8 9">
    <name type="scientific">Rhizophlyctis rosea</name>
    <dbReference type="NCBI Taxonomy" id="64517"/>
    <lineage>
        <taxon>Eukaryota</taxon>
        <taxon>Fungi</taxon>
        <taxon>Fungi incertae sedis</taxon>
        <taxon>Chytridiomycota</taxon>
        <taxon>Chytridiomycota incertae sedis</taxon>
        <taxon>Chytridiomycetes</taxon>
        <taxon>Rhizophlyctidales</taxon>
        <taxon>Rhizophlyctidaceae</taxon>
        <taxon>Rhizophlyctis</taxon>
    </lineage>
</organism>
<dbReference type="CDD" id="cd12148">
    <property type="entry name" value="fungal_TF_MHR"/>
    <property type="match status" value="1"/>
</dbReference>
<comment type="subcellular location">
    <subcellularLocation>
        <location evidence="1">Nucleus</location>
    </subcellularLocation>
</comment>
<feature type="compositionally biased region" description="Low complexity" evidence="6">
    <location>
        <begin position="219"/>
        <end position="230"/>
    </location>
</feature>
<dbReference type="PANTHER" id="PTHR47338">
    <property type="entry name" value="ZN(II)2CYS6 TRANSCRIPTION FACTOR (EUROFUNG)-RELATED"/>
    <property type="match status" value="1"/>
</dbReference>
<proteinExistence type="predicted"/>
<evidence type="ECO:0000256" key="4">
    <source>
        <dbReference type="ARBA" id="ARBA00023163"/>
    </source>
</evidence>
<evidence type="ECO:0000256" key="3">
    <source>
        <dbReference type="ARBA" id="ARBA00023015"/>
    </source>
</evidence>
<keyword evidence="5" id="KW-0539">Nucleus</keyword>
<evidence type="ECO:0000256" key="2">
    <source>
        <dbReference type="ARBA" id="ARBA00022723"/>
    </source>
</evidence>
<dbReference type="SMART" id="SM00906">
    <property type="entry name" value="Fungal_trans"/>
    <property type="match status" value="1"/>
</dbReference>
<dbReference type="InterPro" id="IPR050815">
    <property type="entry name" value="TF_fung"/>
</dbReference>
<comment type="caution">
    <text evidence="8">The sequence shown here is derived from an EMBL/GenBank/DDBJ whole genome shotgun (WGS) entry which is preliminary data.</text>
</comment>
<dbReference type="PANTHER" id="PTHR47338:SF5">
    <property type="entry name" value="ZN(II)2CYS6 TRANSCRIPTION FACTOR (EUROFUNG)"/>
    <property type="match status" value="1"/>
</dbReference>
<feature type="non-terminal residue" evidence="8">
    <location>
        <position position="709"/>
    </location>
</feature>
<feature type="compositionally biased region" description="Polar residues" evidence="6">
    <location>
        <begin position="192"/>
        <end position="204"/>
    </location>
</feature>
<dbReference type="GO" id="GO:0000981">
    <property type="term" value="F:DNA-binding transcription factor activity, RNA polymerase II-specific"/>
    <property type="evidence" value="ECO:0007669"/>
    <property type="project" value="InterPro"/>
</dbReference>
<evidence type="ECO:0000259" key="7">
    <source>
        <dbReference type="SMART" id="SM00906"/>
    </source>
</evidence>
<dbReference type="GO" id="GO:0005634">
    <property type="term" value="C:nucleus"/>
    <property type="evidence" value="ECO:0007669"/>
    <property type="project" value="UniProtKB-SubCell"/>
</dbReference>
<keyword evidence="3" id="KW-0805">Transcription regulation</keyword>
<dbReference type="GO" id="GO:0006351">
    <property type="term" value="P:DNA-templated transcription"/>
    <property type="evidence" value="ECO:0007669"/>
    <property type="project" value="InterPro"/>
</dbReference>
<keyword evidence="2" id="KW-0479">Metal-binding</keyword>
<name>A0AAD5X4N4_9FUNG</name>
<reference evidence="8" key="1">
    <citation type="submission" date="2020-05" db="EMBL/GenBank/DDBJ databases">
        <title>Phylogenomic resolution of chytrid fungi.</title>
        <authorList>
            <person name="Stajich J.E."/>
            <person name="Amses K."/>
            <person name="Simmons R."/>
            <person name="Seto K."/>
            <person name="Myers J."/>
            <person name="Bonds A."/>
            <person name="Quandt C.A."/>
            <person name="Barry K."/>
            <person name="Liu P."/>
            <person name="Grigoriev I."/>
            <person name="Longcore J.E."/>
            <person name="James T.Y."/>
        </authorList>
    </citation>
    <scope>NUCLEOTIDE SEQUENCE</scope>
    <source>
        <strain evidence="8">JEL0318</strain>
    </source>
</reference>
<evidence type="ECO:0000256" key="5">
    <source>
        <dbReference type="ARBA" id="ARBA00023242"/>
    </source>
</evidence>
<keyword evidence="9" id="KW-1185">Reference proteome</keyword>
<sequence length="709" mass="77609">MAAQLGLLDTPKLDAALLFPNAPSNTSFLPAVPATPGHVPSENTFPPMGPPSVAPSQPAMPAYRPTYSGYAQHNFPVPPAPPTPGMTYPAYEHPIEYPYHWYLNQQGPQGSTPDWGAQGGMAGVQHPQQQQQAPFAQPYPTPTEQLHHQPGHQTFGRKASSSTRFHPYARTFTQQSIDTPSAAEISPITPASDYTGSNGGTTLIGSDASRRGSTATQLSGSASGDSGIIDTPSSTPASSDLWEREIRSKLVDSSIIHDPASIAAATAVNAVVAQFNAHNQKPLPRPLSLFDDLPPLPEDHIVIELLHLYFEKMSPTLSIIHELAFYRSASQPVPTLDTTATMRPPFLYQTPKSGLSPVLLYSMLACAARHHPSYKDDTPLITQTFYERARRLMLPLMEKPSLNHLKALIHLTLFSLEQSLWMASYMWLGNCVTMARFLGYFKESPADLSPGGVEAMEKLNGLTIQQIENEEARRCWWWVRSHDASGAAASKRPSMINDEEFKTTLLLPCPDSQFYATRFGAEASYDVTQGTGMVPRTQTLDEFMSPMSSSSHAHATIGPNGYLCALVSLFNRVTAFRQQCAKLNILPFAVRQGDEDVGEVVKREYEAVERELRMWYDKLPEWVKVLDRSAGADTEDGEGGGYKAMDAVVGTGLCWEEQWVRETYEWGMDLVIWHATEATLLGPDYNMMTMGSQIASSLSSLGGGGKGGA</sequence>
<dbReference type="GO" id="GO:0003677">
    <property type="term" value="F:DNA binding"/>
    <property type="evidence" value="ECO:0007669"/>
    <property type="project" value="InterPro"/>
</dbReference>
<keyword evidence="4" id="KW-0804">Transcription</keyword>